<dbReference type="InterPro" id="IPR023780">
    <property type="entry name" value="Chromo_domain"/>
</dbReference>
<organism evidence="3 4">
    <name type="scientific">Phytophthora fragariaefolia</name>
    <dbReference type="NCBI Taxonomy" id="1490495"/>
    <lineage>
        <taxon>Eukaryota</taxon>
        <taxon>Sar</taxon>
        <taxon>Stramenopiles</taxon>
        <taxon>Oomycota</taxon>
        <taxon>Peronosporomycetes</taxon>
        <taxon>Peronosporales</taxon>
        <taxon>Peronosporaceae</taxon>
        <taxon>Phytophthora</taxon>
    </lineage>
</organism>
<dbReference type="InterPro" id="IPR016197">
    <property type="entry name" value="Chromo-like_dom_sf"/>
</dbReference>
<proteinExistence type="predicted"/>
<feature type="domain" description="Chromo" evidence="2">
    <location>
        <begin position="564"/>
        <end position="626"/>
    </location>
</feature>
<evidence type="ECO:0000313" key="4">
    <source>
        <dbReference type="Proteomes" id="UP001165121"/>
    </source>
</evidence>
<dbReference type="Gene3D" id="2.40.50.40">
    <property type="match status" value="2"/>
</dbReference>
<comment type="caution">
    <text evidence="3">The sequence shown here is derived from an EMBL/GenBank/DDBJ whole genome shotgun (WGS) entry which is preliminary data.</text>
</comment>
<dbReference type="InterPro" id="IPR000953">
    <property type="entry name" value="Chromo/chromo_shadow_dom"/>
</dbReference>
<sequence>MDFIFGLPRDAQGRTGILVFVDRFSKMVHLAPVAAEVTADESAELFLDLVSDTTGHALHGVAYEELAAVDAAMPAASTVANFAPKPTPTPIDLATVSELLLHRQAVTRFVRDALQAAADQQKANADRRDRKNMMSFRRGDRVLLSRDGIQGSAVTNLGANTLASRFIGPFKILKVIGDAYTLDIPTSMRLHPTFYAGLLKPYVPATIPAPEAERPRPARNPSRPAADANAESARALSPHASALPSMARRTRAAPSDETASASRAAPAPTESQPSSQPQYARAQAQRVAETAKTAETETLQSRSSDATPRSNETTFRRDGPPPLVDSSGARRWIAERIVDHETRRTRTTGTVPTSRRARTTEMYYRIRWLGFPSAEDTWQYRERLMEDIPDVVKEYKATLALVFDDSGSEDDHELVSAIAHEYWRGETPGNDDIIATSISDEAPANSRDPNSRDVTSRGASSRDHSDEDHATRGVDMDISAAASYAQACAERLQVEAKRARSEEQTRKWVELSERLKSGFEKGDAVWLYIPRRPTEALDLDDDDDFDAALLPEDSWDPDNSNGGFEVGKIIDLRWVKRTRTSRRIREYLIKWKGYHDPEWVPVHQLNCGAPLYEFSQSAKTKARFQAMQAGDDHPRL</sequence>
<accession>A0A9W7CPS5</accession>
<dbReference type="CDD" id="cd00024">
    <property type="entry name" value="CD_CSD"/>
    <property type="match status" value="2"/>
</dbReference>
<dbReference type="InterPro" id="IPR056924">
    <property type="entry name" value="SH3_Tf2-1"/>
</dbReference>
<gene>
    <name evidence="3" type="ORF">Pfra01_001078100</name>
</gene>
<dbReference type="Pfam" id="PF00385">
    <property type="entry name" value="Chromo"/>
    <property type="match status" value="1"/>
</dbReference>
<dbReference type="EMBL" id="BSXT01001052">
    <property type="protein sequence ID" value="GMF37941.1"/>
    <property type="molecule type" value="Genomic_DNA"/>
</dbReference>
<dbReference type="SMART" id="SM00298">
    <property type="entry name" value="CHROMO"/>
    <property type="match status" value="2"/>
</dbReference>
<feature type="region of interest" description="Disordered" evidence="1">
    <location>
        <begin position="209"/>
        <end position="330"/>
    </location>
</feature>
<protein>
    <submittedName>
        <fullName evidence="3">Unnamed protein product</fullName>
    </submittedName>
</protein>
<dbReference type="PANTHER" id="PTHR45835:SF99">
    <property type="entry name" value="CHROMO DOMAIN-CONTAINING PROTEIN-RELATED"/>
    <property type="match status" value="1"/>
</dbReference>
<evidence type="ECO:0000313" key="3">
    <source>
        <dbReference type="EMBL" id="GMF37941.1"/>
    </source>
</evidence>
<evidence type="ECO:0000259" key="2">
    <source>
        <dbReference type="PROSITE" id="PS50013"/>
    </source>
</evidence>
<dbReference type="AlphaFoldDB" id="A0A9W7CPS5"/>
<feature type="compositionally biased region" description="Low complexity" evidence="1">
    <location>
        <begin position="257"/>
        <end position="270"/>
    </location>
</feature>
<feature type="compositionally biased region" description="Low complexity" evidence="1">
    <location>
        <begin position="219"/>
        <end position="230"/>
    </location>
</feature>
<dbReference type="PROSITE" id="PS50013">
    <property type="entry name" value="CHROMO_2"/>
    <property type="match status" value="2"/>
</dbReference>
<keyword evidence="4" id="KW-1185">Reference proteome</keyword>
<dbReference type="SUPFAM" id="SSF54160">
    <property type="entry name" value="Chromo domain-like"/>
    <property type="match status" value="2"/>
</dbReference>
<feature type="region of interest" description="Disordered" evidence="1">
    <location>
        <begin position="440"/>
        <end position="472"/>
    </location>
</feature>
<evidence type="ECO:0000256" key="1">
    <source>
        <dbReference type="SAM" id="MobiDB-lite"/>
    </source>
</evidence>
<feature type="compositionally biased region" description="Low complexity" evidence="1">
    <location>
        <begin position="288"/>
        <end position="298"/>
    </location>
</feature>
<dbReference type="Proteomes" id="UP001165121">
    <property type="component" value="Unassembled WGS sequence"/>
</dbReference>
<feature type="compositionally biased region" description="Basic and acidic residues" evidence="1">
    <location>
        <begin position="449"/>
        <end position="472"/>
    </location>
</feature>
<feature type="compositionally biased region" description="Polar residues" evidence="1">
    <location>
        <begin position="299"/>
        <end position="313"/>
    </location>
</feature>
<dbReference type="Pfam" id="PF24626">
    <property type="entry name" value="SH3_Tf2-1"/>
    <property type="match status" value="1"/>
</dbReference>
<name>A0A9W7CPS5_9STRA</name>
<dbReference type="PANTHER" id="PTHR45835">
    <property type="entry name" value="YALI0A06105P"/>
    <property type="match status" value="1"/>
</dbReference>
<feature type="domain" description="Chromo" evidence="2">
    <location>
        <begin position="332"/>
        <end position="395"/>
    </location>
</feature>
<reference evidence="3" key="1">
    <citation type="submission" date="2023-04" db="EMBL/GenBank/DDBJ databases">
        <title>Phytophthora fragariaefolia NBRC 109709.</title>
        <authorList>
            <person name="Ichikawa N."/>
            <person name="Sato H."/>
            <person name="Tonouchi N."/>
        </authorList>
    </citation>
    <scope>NUCLEOTIDE SEQUENCE</scope>
    <source>
        <strain evidence="3">NBRC 109709</strain>
    </source>
</reference>